<dbReference type="Proteomes" id="UP000094527">
    <property type="component" value="Unassembled WGS sequence"/>
</dbReference>
<dbReference type="GO" id="GO:0005886">
    <property type="term" value="C:plasma membrane"/>
    <property type="evidence" value="ECO:0007669"/>
    <property type="project" value="TreeGrafter"/>
</dbReference>
<dbReference type="OrthoDB" id="3256376at2759"/>
<evidence type="ECO:0000313" key="2">
    <source>
        <dbReference type="EMBL" id="ODN02999.1"/>
    </source>
</evidence>
<dbReference type="GO" id="GO:0004714">
    <property type="term" value="F:transmembrane receptor protein tyrosine kinase activity"/>
    <property type="evidence" value="ECO:0007669"/>
    <property type="project" value="TreeGrafter"/>
</dbReference>
<protein>
    <submittedName>
        <fullName evidence="2">Proto-oncogene tyrosine-protein kinase receptor Ret</fullName>
    </submittedName>
</protein>
<dbReference type="GO" id="GO:0007169">
    <property type="term" value="P:cell surface receptor protein tyrosine kinase signaling pathway"/>
    <property type="evidence" value="ECO:0007669"/>
    <property type="project" value="TreeGrafter"/>
</dbReference>
<dbReference type="InterPro" id="IPR050122">
    <property type="entry name" value="RTK"/>
</dbReference>
<dbReference type="InterPro" id="IPR001245">
    <property type="entry name" value="Ser-Thr/Tyr_kinase_cat_dom"/>
</dbReference>
<dbReference type="SMART" id="SM00219">
    <property type="entry name" value="TyrKc"/>
    <property type="match status" value="1"/>
</dbReference>
<dbReference type="PANTHER" id="PTHR24416">
    <property type="entry name" value="TYROSINE-PROTEIN KINASE RECEPTOR"/>
    <property type="match status" value="1"/>
</dbReference>
<proteinExistence type="predicted"/>
<dbReference type="InterPro" id="IPR008266">
    <property type="entry name" value="Tyr_kinase_AS"/>
</dbReference>
<dbReference type="EMBL" id="LJIJ01000090">
    <property type="protein sequence ID" value="ODN02999.1"/>
    <property type="molecule type" value="Genomic_DNA"/>
</dbReference>
<reference evidence="2 3" key="1">
    <citation type="journal article" date="2016" name="Genome Biol. Evol.">
        <title>Gene Family Evolution Reflects Adaptation to Soil Environmental Stressors in the Genome of the Collembolan Orchesella cincta.</title>
        <authorList>
            <person name="Faddeeva-Vakhrusheva A."/>
            <person name="Derks M.F."/>
            <person name="Anvar S.Y."/>
            <person name="Agamennone V."/>
            <person name="Suring W."/>
            <person name="Smit S."/>
            <person name="van Straalen N.M."/>
            <person name="Roelofs D."/>
        </authorList>
    </citation>
    <scope>NUCLEOTIDE SEQUENCE [LARGE SCALE GENOMIC DNA]</scope>
    <source>
        <tissue evidence="2">Mixed pool</tissue>
    </source>
</reference>
<accession>A0A1D2NCN2</accession>
<name>A0A1D2NCN2_ORCCI</name>
<gene>
    <name evidence="2" type="ORF">Ocin01_03675</name>
</gene>
<dbReference type="PROSITE" id="PS00109">
    <property type="entry name" value="PROTEIN_KINASE_TYR"/>
    <property type="match status" value="1"/>
</dbReference>
<dbReference type="Pfam" id="PF07714">
    <property type="entry name" value="PK_Tyr_Ser-Thr"/>
    <property type="match status" value="1"/>
</dbReference>
<keyword evidence="2" id="KW-0808">Transferase</keyword>
<sequence>MGMNKLIPVVFRLSAPLDCNLRLVDEAIFAYKSIFKLLHEYLEKNRVVHRDLACRNVLLMGDYKHVKISDFGLSRDIYTWNVYHQKSNGKLPIKWMAIESIFTHVFTTKSDV</sequence>
<dbReference type="GO" id="GO:0043235">
    <property type="term" value="C:receptor complex"/>
    <property type="evidence" value="ECO:0007669"/>
    <property type="project" value="TreeGrafter"/>
</dbReference>
<dbReference type="AlphaFoldDB" id="A0A1D2NCN2"/>
<dbReference type="OMA" id="GHALCPQ"/>
<evidence type="ECO:0000313" key="3">
    <source>
        <dbReference type="Proteomes" id="UP000094527"/>
    </source>
</evidence>
<dbReference type="PANTHER" id="PTHR24416:SF620">
    <property type="entry name" value="TYROSINE-PROTEIN KINASE RECEPTOR TORSO"/>
    <property type="match status" value="1"/>
</dbReference>
<keyword evidence="2" id="KW-0675">Receptor</keyword>
<dbReference type="PROSITE" id="PS50011">
    <property type="entry name" value="PROTEIN_KINASE_DOM"/>
    <property type="match status" value="1"/>
</dbReference>
<dbReference type="GO" id="GO:0005524">
    <property type="term" value="F:ATP binding"/>
    <property type="evidence" value="ECO:0007669"/>
    <property type="project" value="InterPro"/>
</dbReference>
<feature type="domain" description="Protein kinase" evidence="1">
    <location>
        <begin position="1"/>
        <end position="112"/>
    </location>
</feature>
<organism evidence="2 3">
    <name type="scientific">Orchesella cincta</name>
    <name type="common">Springtail</name>
    <name type="synonym">Podura cincta</name>
    <dbReference type="NCBI Taxonomy" id="48709"/>
    <lineage>
        <taxon>Eukaryota</taxon>
        <taxon>Metazoa</taxon>
        <taxon>Ecdysozoa</taxon>
        <taxon>Arthropoda</taxon>
        <taxon>Hexapoda</taxon>
        <taxon>Collembola</taxon>
        <taxon>Entomobryomorpha</taxon>
        <taxon>Entomobryoidea</taxon>
        <taxon>Orchesellidae</taxon>
        <taxon>Orchesellinae</taxon>
        <taxon>Orchesella</taxon>
    </lineage>
</organism>
<evidence type="ECO:0000259" key="1">
    <source>
        <dbReference type="PROSITE" id="PS50011"/>
    </source>
</evidence>
<comment type="caution">
    <text evidence="2">The sequence shown here is derived from an EMBL/GenBank/DDBJ whole genome shotgun (WGS) entry which is preliminary data.</text>
</comment>
<dbReference type="InterPro" id="IPR020635">
    <property type="entry name" value="Tyr_kinase_cat_dom"/>
</dbReference>
<keyword evidence="2" id="KW-0418">Kinase</keyword>
<dbReference type="Gene3D" id="1.10.510.10">
    <property type="entry name" value="Transferase(Phosphotransferase) domain 1"/>
    <property type="match status" value="1"/>
</dbReference>
<dbReference type="InterPro" id="IPR000719">
    <property type="entry name" value="Prot_kinase_dom"/>
</dbReference>
<dbReference type="STRING" id="48709.A0A1D2NCN2"/>
<dbReference type="SUPFAM" id="SSF56112">
    <property type="entry name" value="Protein kinase-like (PK-like)"/>
    <property type="match status" value="1"/>
</dbReference>
<keyword evidence="3" id="KW-1185">Reference proteome</keyword>
<dbReference type="InterPro" id="IPR011009">
    <property type="entry name" value="Kinase-like_dom_sf"/>
</dbReference>